<gene>
    <name evidence="2" type="ORF">SAMN04487974_102258</name>
</gene>
<name>A0A1G7TPF3_9HYPH</name>
<organism evidence="2 3">
    <name type="scientific">Pelagibacterium luteolum</name>
    <dbReference type="NCBI Taxonomy" id="440168"/>
    <lineage>
        <taxon>Bacteria</taxon>
        <taxon>Pseudomonadati</taxon>
        <taxon>Pseudomonadota</taxon>
        <taxon>Alphaproteobacteria</taxon>
        <taxon>Hyphomicrobiales</taxon>
        <taxon>Devosiaceae</taxon>
        <taxon>Pelagibacterium</taxon>
    </lineage>
</organism>
<evidence type="ECO:0000259" key="1">
    <source>
        <dbReference type="Pfam" id="PF11160"/>
    </source>
</evidence>
<sequence>MPLRKGSKVRWHWSNGTATGKILERFTDEVERTIKGATIKRKATPDNPAFLIETEDGDRVLKSKSEVERA</sequence>
<accession>A0A1G7TPF3</accession>
<dbReference type="EMBL" id="FNCS01000002">
    <property type="protein sequence ID" value="SDG37155.1"/>
    <property type="molecule type" value="Genomic_DNA"/>
</dbReference>
<dbReference type="RefSeq" id="WP_090592989.1">
    <property type="nucleotide sequence ID" value="NZ_FNCS01000002.1"/>
</dbReference>
<dbReference type="InterPro" id="IPR021331">
    <property type="entry name" value="Hva1_TUDOR"/>
</dbReference>
<proteinExistence type="predicted"/>
<protein>
    <recommendedName>
        <fullName evidence="1">Hypervirulence associated protein TUDOR domain-containing protein</fullName>
    </recommendedName>
</protein>
<dbReference type="OrthoDB" id="283968at2"/>
<evidence type="ECO:0000313" key="2">
    <source>
        <dbReference type="EMBL" id="SDG37155.1"/>
    </source>
</evidence>
<dbReference type="Pfam" id="PF11160">
    <property type="entry name" value="Hva1_TUDOR"/>
    <property type="match status" value="1"/>
</dbReference>
<dbReference type="AlphaFoldDB" id="A0A1G7TPF3"/>
<evidence type="ECO:0000313" key="3">
    <source>
        <dbReference type="Proteomes" id="UP000199495"/>
    </source>
</evidence>
<keyword evidence="3" id="KW-1185">Reference proteome</keyword>
<reference evidence="2 3" key="1">
    <citation type="submission" date="2016-10" db="EMBL/GenBank/DDBJ databases">
        <authorList>
            <person name="de Groot N.N."/>
        </authorList>
    </citation>
    <scope>NUCLEOTIDE SEQUENCE [LARGE SCALE GENOMIC DNA]</scope>
    <source>
        <strain evidence="2 3">CGMCC 1.10267</strain>
    </source>
</reference>
<dbReference type="Proteomes" id="UP000199495">
    <property type="component" value="Unassembled WGS sequence"/>
</dbReference>
<feature type="domain" description="Hypervirulence associated protein TUDOR" evidence="1">
    <location>
        <begin position="6"/>
        <end position="67"/>
    </location>
</feature>
<dbReference type="STRING" id="440168.SAMN04487974_102258"/>